<dbReference type="SUPFAM" id="SSF82171">
    <property type="entry name" value="DPP6 N-terminal domain-like"/>
    <property type="match status" value="1"/>
</dbReference>
<dbReference type="InterPro" id="IPR050278">
    <property type="entry name" value="Serine_Prot_S9B/DPPIV"/>
</dbReference>
<dbReference type="EMBL" id="VRYZ01000001">
    <property type="protein sequence ID" value="TXS94925.1"/>
    <property type="molecule type" value="Genomic_DNA"/>
</dbReference>
<feature type="chain" id="PRO_5022926781" evidence="1">
    <location>
        <begin position="29"/>
        <end position="732"/>
    </location>
</feature>
<evidence type="ECO:0000313" key="4">
    <source>
        <dbReference type="EMBL" id="TXS94925.1"/>
    </source>
</evidence>
<dbReference type="InterPro" id="IPR001375">
    <property type="entry name" value="Peptidase_S9_cat"/>
</dbReference>
<evidence type="ECO:0000259" key="3">
    <source>
        <dbReference type="Pfam" id="PF00930"/>
    </source>
</evidence>
<keyword evidence="5" id="KW-1185">Reference proteome</keyword>
<dbReference type="SUPFAM" id="SSF53474">
    <property type="entry name" value="alpha/beta-Hydrolases"/>
    <property type="match status" value="1"/>
</dbReference>
<feature type="domain" description="Peptidase S9 prolyl oligopeptidase catalytic" evidence="2">
    <location>
        <begin position="531"/>
        <end position="708"/>
    </location>
</feature>
<name>A0A5C9A244_9GAMM</name>
<dbReference type="AlphaFoldDB" id="A0A5C9A244"/>
<dbReference type="PANTHER" id="PTHR11731">
    <property type="entry name" value="PROTEASE FAMILY S9B,C DIPEPTIDYL-PEPTIDASE IV-RELATED"/>
    <property type="match status" value="1"/>
</dbReference>
<protein>
    <submittedName>
        <fullName evidence="4">S9 family peptidase</fullName>
    </submittedName>
</protein>
<comment type="caution">
    <text evidence="4">The sequence shown here is derived from an EMBL/GenBank/DDBJ whole genome shotgun (WGS) entry which is preliminary data.</text>
</comment>
<organism evidence="4 5">
    <name type="scientific">Parahaliea aestuarii</name>
    <dbReference type="NCBI Taxonomy" id="1852021"/>
    <lineage>
        <taxon>Bacteria</taxon>
        <taxon>Pseudomonadati</taxon>
        <taxon>Pseudomonadota</taxon>
        <taxon>Gammaproteobacteria</taxon>
        <taxon>Cellvibrionales</taxon>
        <taxon>Halieaceae</taxon>
        <taxon>Parahaliea</taxon>
    </lineage>
</organism>
<feature type="signal peptide" evidence="1">
    <location>
        <begin position="1"/>
        <end position="28"/>
    </location>
</feature>
<evidence type="ECO:0000256" key="1">
    <source>
        <dbReference type="SAM" id="SignalP"/>
    </source>
</evidence>
<evidence type="ECO:0000313" key="5">
    <source>
        <dbReference type="Proteomes" id="UP000321933"/>
    </source>
</evidence>
<dbReference type="Proteomes" id="UP000321933">
    <property type="component" value="Unassembled WGS sequence"/>
</dbReference>
<dbReference type="OrthoDB" id="4269629at2"/>
<dbReference type="Pfam" id="PF00930">
    <property type="entry name" value="DPPIV_N"/>
    <property type="match status" value="1"/>
</dbReference>
<dbReference type="GO" id="GO:0008239">
    <property type="term" value="F:dipeptidyl-peptidase activity"/>
    <property type="evidence" value="ECO:0007669"/>
    <property type="project" value="TreeGrafter"/>
</dbReference>
<accession>A0A5C9A244</accession>
<dbReference type="InterPro" id="IPR029058">
    <property type="entry name" value="AB_hydrolase_fold"/>
</dbReference>
<proteinExistence type="predicted"/>
<dbReference type="PANTHER" id="PTHR11731:SF193">
    <property type="entry name" value="DIPEPTIDYL PEPTIDASE 9"/>
    <property type="match status" value="1"/>
</dbReference>
<dbReference type="Pfam" id="PF00326">
    <property type="entry name" value="Peptidase_S9"/>
    <property type="match status" value="1"/>
</dbReference>
<dbReference type="GO" id="GO:0006508">
    <property type="term" value="P:proteolysis"/>
    <property type="evidence" value="ECO:0007669"/>
    <property type="project" value="InterPro"/>
</dbReference>
<dbReference type="GO" id="GO:0008236">
    <property type="term" value="F:serine-type peptidase activity"/>
    <property type="evidence" value="ECO:0007669"/>
    <property type="project" value="InterPro"/>
</dbReference>
<dbReference type="Gene3D" id="2.140.10.30">
    <property type="entry name" value="Dipeptidylpeptidase IV, N-terminal domain"/>
    <property type="match status" value="1"/>
</dbReference>
<dbReference type="InterPro" id="IPR002469">
    <property type="entry name" value="Peptidase_S9B_N"/>
</dbReference>
<gene>
    <name evidence="4" type="ORF">FVW59_03210</name>
</gene>
<keyword evidence="1" id="KW-0732">Signal</keyword>
<dbReference type="Gene3D" id="3.40.50.1820">
    <property type="entry name" value="alpha/beta hydrolase"/>
    <property type="match status" value="1"/>
</dbReference>
<evidence type="ECO:0000259" key="2">
    <source>
        <dbReference type="Pfam" id="PF00326"/>
    </source>
</evidence>
<feature type="domain" description="Dipeptidylpeptidase IV N-terminal" evidence="3">
    <location>
        <begin position="144"/>
        <end position="444"/>
    </location>
</feature>
<sequence>MRGFLRCLQNAAIACVYTSAVVAGAASAAEDNLPPLSLERVFDTPSLFGTPPAMPVWSADSEHLAFIWAEPGQTRSGLWLVGRDGAGLRQLGDNLPAESAPVREIAWLPDAKSLVSLRGDSLWLSTLSGDDRLLADELPGASHLAVAPGGKRVSWLRQGDLWMLDLSTGKVTALTNVGIAPLSALAAGRYRRPEREVGSGIWGGPTYQWSPDGNHVALHIVDRRGMRKVSFPDYLAPEDTSPNFVRRGYPGDPNESRSVGLLHIESGELTLLDLRDTTANQVVSFDWSPAGRLLLDVASDTAVERWLYTADPGQSALREVWHHRRSSRIYTRFGARWSADGSRILFLSDRENYYGIYALDPGVANAAPQRLSDPGFDALAAPEVVAETGAVFFHATAGQPAVRHLYRADGIGQPATRLTRRPGHHDGYPAPDGRSLALISSDDQHPPELYIGAASGEGLRRVTHSPLPEFGQRQWARARYVTFPSHIDDYTLQARILEPPKLKPGHRYPVLFGPIYSNTVRNRWAGVYTRVQQLLVQLGYIVVQVDVRGSTGYGRDFREEFLTDFAGGDIEDVVSAVDYMRTLPHVDPQRLGIWGSSYGGTMTVYTLLSKPGLFCAGVAGASAVDPAYFGTDDVAIVRTPDVEPDIFSRRAEALAGNLEDHLMLIHGMQDQVVPFRTIAALAEALIREGKNFDAVFVPGATHAWRDETPYSAFLFGKLIEHFDRYLKSGDCR</sequence>
<dbReference type="RefSeq" id="WP_148062767.1">
    <property type="nucleotide sequence ID" value="NZ_VRYZ01000001.1"/>
</dbReference>
<reference evidence="4 5" key="1">
    <citation type="submission" date="2019-08" db="EMBL/GenBank/DDBJ databases">
        <title>Parahaliea maris sp. nov., isolated from the surface seawater.</title>
        <authorList>
            <person name="Liu Y."/>
        </authorList>
    </citation>
    <scope>NUCLEOTIDE SEQUENCE [LARGE SCALE GENOMIC DNA]</scope>
    <source>
        <strain evidence="4 5">S2-26</strain>
    </source>
</reference>